<evidence type="ECO:0000313" key="3">
    <source>
        <dbReference type="Proteomes" id="UP000004358"/>
    </source>
</evidence>
<name>A3ZWZ0_9BACT</name>
<evidence type="ECO:0000256" key="1">
    <source>
        <dbReference type="ARBA" id="ARBA00007613"/>
    </source>
</evidence>
<dbReference type="PANTHER" id="PTHR30203">
    <property type="entry name" value="OUTER MEMBRANE CATION EFFLUX PROTEIN"/>
    <property type="match status" value="1"/>
</dbReference>
<dbReference type="GO" id="GO:0015562">
    <property type="term" value="F:efflux transmembrane transporter activity"/>
    <property type="evidence" value="ECO:0007669"/>
    <property type="project" value="InterPro"/>
</dbReference>
<gene>
    <name evidence="2" type="ORF">DSM3645_27693</name>
</gene>
<proteinExistence type="inferred from homology"/>
<dbReference type="SUPFAM" id="SSF56954">
    <property type="entry name" value="Outer membrane efflux proteins (OEP)"/>
    <property type="match status" value="1"/>
</dbReference>
<dbReference type="Gene3D" id="1.20.1600.10">
    <property type="entry name" value="Outer membrane efflux proteins (OEP)"/>
    <property type="match status" value="1"/>
</dbReference>
<dbReference type="InterPro" id="IPR010131">
    <property type="entry name" value="MdtP/NodT-like"/>
</dbReference>
<dbReference type="EMBL" id="AANZ01000017">
    <property type="protein sequence ID" value="EAQ78937.1"/>
    <property type="molecule type" value="Genomic_DNA"/>
</dbReference>
<dbReference type="HOGENOM" id="CLU_557433_0_0_0"/>
<comment type="similarity">
    <text evidence="1">Belongs to the outer membrane factor (OMF) (TC 1.B.17) family.</text>
</comment>
<comment type="caution">
    <text evidence="2">The sequence shown here is derived from an EMBL/GenBank/DDBJ whole genome shotgun (WGS) entry which is preliminary data.</text>
</comment>
<sequence length="489" mass="53836">MVFLAGIGCRMDPASKPHVLIPPPVTDPVDANPSPTITSSPAEARPASAIELESDLVTLASAHFEPTDQPTPHEPVFSKLPQPAFNLMETISLGLAQNPDLVALRQNENVGSAVLGVAETYPYNPFAQVRVTPYQDAPAAGVGTTYHYVLLMQRIELAHQQRFRENSAASALNQIRWSIHLAELQNVGLSTRLYLTALYQQELLYLAEESHQNNLVLKNTLEKQLDAGQASGADVAIARIDAQSTAQQLRLAQANYQLALRDLKRQVGLSPETELRLADRLTQHDWLLPTLIADGNEDPCQRTSPESISGWAASRPDVLAALADVDAARANLSLASAAKTPDVQVGPYYQRGRDEVTYLGLQAQMDLPVFNNGRPLERQRIAELNQRSTVWRQLFRRANLEGEAAWQRYQLAYKGLHASGLEEPIEVPNALAGLERQFQAGEVDITRVVQARNSILQNQRVRLDLYNELAQASADVIIAIGLPVEDIVR</sequence>
<dbReference type="STRING" id="314230.DSM3645_27693"/>
<reference evidence="2 3" key="1">
    <citation type="submission" date="2006-02" db="EMBL/GenBank/DDBJ databases">
        <authorList>
            <person name="Amann R."/>
            <person name="Ferriera S."/>
            <person name="Johnson J."/>
            <person name="Kravitz S."/>
            <person name="Halpern A."/>
            <person name="Remington K."/>
            <person name="Beeson K."/>
            <person name="Tran B."/>
            <person name="Rogers Y.-H."/>
            <person name="Friedman R."/>
            <person name="Venter J.C."/>
        </authorList>
    </citation>
    <scope>NUCLEOTIDE SEQUENCE [LARGE SCALE GENOMIC DNA]</scope>
    <source>
        <strain evidence="2 3">DSM 3645</strain>
    </source>
</reference>
<dbReference type="Pfam" id="PF02321">
    <property type="entry name" value="OEP"/>
    <property type="match status" value="1"/>
</dbReference>
<evidence type="ECO:0008006" key="4">
    <source>
        <dbReference type="Google" id="ProtNLM"/>
    </source>
</evidence>
<accession>A3ZWZ0</accession>
<dbReference type="eggNOG" id="COG1538">
    <property type="taxonomic scope" value="Bacteria"/>
</dbReference>
<organism evidence="2 3">
    <name type="scientific">Blastopirellula marina DSM 3645</name>
    <dbReference type="NCBI Taxonomy" id="314230"/>
    <lineage>
        <taxon>Bacteria</taxon>
        <taxon>Pseudomonadati</taxon>
        <taxon>Planctomycetota</taxon>
        <taxon>Planctomycetia</taxon>
        <taxon>Pirellulales</taxon>
        <taxon>Pirellulaceae</taxon>
        <taxon>Blastopirellula</taxon>
    </lineage>
</organism>
<protein>
    <recommendedName>
        <fullName evidence="4">Outer membrane efflux protein</fullName>
    </recommendedName>
</protein>
<dbReference type="AlphaFoldDB" id="A3ZWZ0"/>
<evidence type="ECO:0000313" key="2">
    <source>
        <dbReference type="EMBL" id="EAQ78937.1"/>
    </source>
</evidence>
<dbReference type="Proteomes" id="UP000004358">
    <property type="component" value="Unassembled WGS sequence"/>
</dbReference>
<dbReference type="PANTHER" id="PTHR30203:SF24">
    <property type="entry name" value="BLR4935 PROTEIN"/>
    <property type="match status" value="1"/>
</dbReference>
<dbReference type="InterPro" id="IPR003423">
    <property type="entry name" value="OMP_efflux"/>
</dbReference>